<dbReference type="EMBL" id="LSBH01000017">
    <property type="protein sequence ID" value="OAQ63883.1"/>
    <property type="molecule type" value="Genomic_DNA"/>
</dbReference>
<name>A0A179FFW0_PURLI</name>
<dbReference type="GO" id="GO:0004386">
    <property type="term" value="F:helicase activity"/>
    <property type="evidence" value="ECO:0007669"/>
    <property type="project" value="UniProtKB-KW"/>
</dbReference>
<evidence type="ECO:0000313" key="2">
    <source>
        <dbReference type="Proteomes" id="UP000078240"/>
    </source>
</evidence>
<protein>
    <submittedName>
        <fullName evidence="1">ATP-dependent DNA helicase PIF1</fullName>
    </submittedName>
</protein>
<accession>A0A179FFW0</accession>
<keyword evidence="1" id="KW-0347">Helicase</keyword>
<dbReference type="Proteomes" id="UP000078240">
    <property type="component" value="Unassembled WGS sequence"/>
</dbReference>
<proteinExistence type="predicted"/>
<organism evidence="1 2">
    <name type="scientific">Purpureocillium lilacinum</name>
    <name type="common">Paecilomyces lilacinus</name>
    <dbReference type="NCBI Taxonomy" id="33203"/>
    <lineage>
        <taxon>Eukaryota</taxon>
        <taxon>Fungi</taxon>
        <taxon>Dikarya</taxon>
        <taxon>Ascomycota</taxon>
        <taxon>Pezizomycotina</taxon>
        <taxon>Sordariomycetes</taxon>
        <taxon>Hypocreomycetidae</taxon>
        <taxon>Hypocreales</taxon>
        <taxon>Ophiocordycipitaceae</taxon>
        <taxon>Purpureocillium</taxon>
    </lineage>
</organism>
<keyword evidence="1" id="KW-0378">Hydrolase</keyword>
<comment type="caution">
    <text evidence="1">The sequence shown here is derived from an EMBL/GenBank/DDBJ whole genome shotgun (WGS) entry which is preliminary data.</text>
</comment>
<reference evidence="1 2" key="1">
    <citation type="submission" date="2016-01" db="EMBL/GenBank/DDBJ databases">
        <title>Biosynthesis of antibiotic leucinostatins and their inhibition on Phytophthora in bio-control Purpureocillium lilacinum.</title>
        <authorList>
            <person name="Wang G."/>
            <person name="Liu Z."/>
            <person name="Lin R."/>
            <person name="Li E."/>
            <person name="Mao Z."/>
            <person name="Ling J."/>
            <person name="Yin W."/>
            <person name="Xie B."/>
        </authorList>
    </citation>
    <scope>NUCLEOTIDE SEQUENCE [LARGE SCALE GENOMIC DNA]</scope>
    <source>
        <strain evidence="1">PLBJ-1</strain>
    </source>
</reference>
<dbReference type="AlphaFoldDB" id="A0A179FFW0"/>
<evidence type="ECO:0000313" key="1">
    <source>
        <dbReference type="EMBL" id="OAQ63883.1"/>
    </source>
</evidence>
<gene>
    <name evidence="1" type="ORF">VFPBJ_11248</name>
</gene>
<keyword evidence="1" id="KW-0547">Nucleotide-binding</keyword>
<sequence length="104" mass="12290">MLDEQMRAAGDPELQRLLMRIRRGDQDQSDLELLNSRCYQQGRRIPWETCITVVTPLNRNRWNLNMEASLAFQMQQRSMMRVVISEHKWKNGVPTEEEAIMVLS</sequence>
<keyword evidence="1" id="KW-0067">ATP-binding</keyword>